<dbReference type="InterPro" id="IPR000744">
    <property type="entry name" value="NSF_attach"/>
</dbReference>
<dbReference type="AlphaFoldDB" id="A0AAN9IXC7"/>
<dbReference type="GO" id="GO:0006886">
    <property type="term" value="P:intracellular protein transport"/>
    <property type="evidence" value="ECO:0007669"/>
    <property type="project" value="UniProtKB-UniRule"/>
</dbReference>
<organism evidence="9 10">
    <name type="scientific">Crotalaria pallida</name>
    <name type="common">Smooth rattlebox</name>
    <name type="synonym">Crotalaria striata</name>
    <dbReference type="NCBI Taxonomy" id="3830"/>
    <lineage>
        <taxon>Eukaryota</taxon>
        <taxon>Viridiplantae</taxon>
        <taxon>Streptophyta</taxon>
        <taxon>Embryophyta</taxon>
        <taxon>Tracheophyta</taxon>
        <taxon>Spermatophyta</taxon>
        <taxon>Magnoliopsida</taxon>
        <taxon>eudicotyledons</taxon>
        <taxon>Gunneridae</taxon>
        <taxon>Pentapetalae</taxon>
        <taxon>rosids</taxon>
        <taxon>fabids</taxon>
        <taxon>Fabales</taxon>
        <taxon>Fabaceae</taxon>
        <taxon>Papilionoideae</taxon>
        <taxon>50 kb inversion clade</taxon>
        <taxon>genistoids sensu lato</taxon>
        <taxon>core genistoids</taxon>
        <taxon>Crotalarieae</taxon>
        <taxon>Crotalaria</taxon>
    </lineage>
</organism>
<dbReference type="GO" id="GO:0019905">
    <property type="term" value="F:syntaxin binding"/>
    <property type="evidence" value="ECO:0007669"/>
    <property type="project" value="TreeGrafter"/>
</dbReference>
<keyword evidence="5 7" id="KW-0653">Protein transport</keyword>
<dbReference type="GO" id="GO:0005774">
    <property type="term" value="C:vacuolar membrane"/>
    <property type="evidence" value="ECO:0007669"/>
    <property type="project" value="TreeGrafter"/>
</dbReference>
<evidence type="ECO:0000256" key="5">
    <source>
        <dbReference type="ARBA" id="ARBA00022927"/>
    </source>
</evidence>
<evidence type="ECO:0000256" key="7">
    <source>
        <dbReference type="RuleBase" id="RU367013"/>
    </source>
</evidence>
<keyword evidence="3 7" id="KW-0813">Transport</keyword>
<protein>
    <recommendedName>
        <fullName evidence="11">Alpha-SNAP</fullName>
    </recommendedName>
</protein>
<dbReference type="CDD" id="cd15832">
    <property type="entry name" value="SNAP"/>
    <property type="match status" value="1"/>
</dbReference>
<evidence type="ECO:0000256" key="6">
    <source>
        <dbReference type="ARBA" id="ARBA00023136"/>
    </source>
</evidence>
<sequence>MEGDHEGRGQKLLKKAEKKLLFTNCSCVPSFANSNYEDAAQLLHKSANSFKLAKSWDKAGSVFIKLSKCHMKLDSKYEAANAYVDAAHCYKKTSTKGAISCLKRAVTIFTEIGRHYNAAKFCKEIGELYELNQDLENAKTYFERAAEYFELGDGPTLAIQCKQKVAQFSAQLQEYQKAIKIYEDISKQSLDNNLLKYGVRGYLLNSGICQLCQEDIVAISNSLEHYQDLDPTFSKTHEYRFLADLAASIEEEDAAKFTRVVDEFNKMTPLDSWKSTLLMKVKDALKAKEMEEDDLT</sequence>
<evidence type="ECO:0000256" key="8">
    <source>
        <dbReference type="SAM" id="Coils"/>
    </source>
</evidence>
<dbReference type="PANTHER" id="PTHR13768:SF29">
    <property type="entry name" value="ALPHA-SOLUBLE NSF ATTACHMENT PROTEIN"/>
    <property type="match status" value="1"/>
</dbReference>
<evidence type="ECO:0000313" key="10">
    <source>
        <dbReference type="Proteomes" id="UP001372338"/>
    </source>
</evidence>
<name>A0AAN9IXC7_CROPI</name>
<dbReference type="EMBL" id="JAYWIO010000001">
    <property type="protein sequence ID" value="KAK7287184.1"/>
    <property type="molecule type" value="Genomic_DNA"/>
</dbReference>
<evidence type="ECO:0008006" key="11">
    <source>
        <dbReference type="Google" id="ProtNLM"/>
    </source>
</evidence>
<dbReference type="FunFam" id="1.25.40.10:FF:000049">
    <property type="entry name" value="Alpha-soluble NSF attachment protein-like"/>
    <property type="match status" value="1"/>
</dbReference>
<dbReference type="Pfam" id="PF14938">
    <property type="entry name" value="SNAP"/>
    <property type="match status" value="1"/>
</dbReference>
<dbReference type="SUPFAM" id="SSF48452">
    <property type="entry name" value="TPR-like"/>
    <property type="match status" value="1"/>
</dbReference>
<comment type="similarity">
    <text evidence="2 7">Belongs to the SNAP family.</text>
</comment>
<keyword evidence="6 7" id="KW-0472">Membrane</keyword>
<dbReference type="Proteomes" id="UP001372338">
    <property type="component" value="Unassembled WGS sequence"/>
</dbReference>
<keyword evidence="8" id="KW-0175">Coiled coil</keyword>
<evidence type="ECO:0000256" key="2">
    <source>
        <dbReference type="ARBA" id="ARBA00010050"/>
    </source>
</evidence>
<comment type="subcellular location">
    <subcellularLocation>
        <location evidence="1 7">Membrane</location>
        <topology evidence="1 7">Peripheral membrane protein</topology>
    </subcellularLocation>
</comment>
<keyword evidence="10" id="KW-1185">Reference proteome</keyword>
<dbReference type="GO" id="GO:0031201">
    <property type="term" value="C:SNARE complex"/>
    <property type="evidence" value="ECO:0007669"/>
    <property type="project" value="TreeGrafter"/>
</dbReference>
<reference evidence="9 10" key="1">
    <citation type="submission" date="2024-01" db="EMBL/GenBank/DDBJ databases">
        <title>The genomes of 5 underutilized Papilionoideae crops provide insights into root nodulation and disease resistanc.</title>
        <authorList>
            <person name="Yuan L."/>
        </authorList>
    </citation>
    <scope>NUCLEOTIDE SEQUENCE [LARGE SCALE GENOMIC DNA]</scope>
    <source>
        <strain evidence="9">ZHUSHIDOU_FW_LH</strain>
        <tissue evidence="9">Leaf</tissue>
    </source>
</reference>
<dbReference type="GO" id="GO:0035494">
    <property type="term" value="P:SNARE complex disassembly"/>
    <property type="evidence" value="ECO:0007669"/>
    <property type="project" value="TreeGrafter"/>
</dbReference>
<feature type="coiled-coil region" evidence="8">
    <location>
        <begin position="158"/>
        <end position="185"/>
    </location>
</feature>
<evidence type="ECO:0000256" key="3">
    <source>
        <dbReference type="ARBA" id="ARBA00022448"/>
    </source>
</evidence>
<evidence type="ECO:0000256" key="4">
    <source>
        <dbReference type="ARBA" id="ARBA00022892"/>
    </source>
</evidence>
<keyword evidence="4 7" id="KW-0931">ER-Golgi transport</keyword>
<dbReference type="GO" id="GO:0005483">
    <property type="term" value="F:soluble NSF attachment protein activity"/>
    <property type="evidence" value="ECO:0007669"/>
    <property type="project" value="TreeGrafter"/>
</dbReference>
<comment type="function">
    <text evidence="7">Required for vesicular transport between the endoplasmic reticulum and the Golgi apparatus.</text>
</comment>
<comment type="caution">
    <text evidence="9">The sequence shown here is derived from an EMBL/GenBank/DDBJ whole genome shotgun (WGS) entry which is preliminary data.</text>
</comment>
<gene>
    <name evidence="9" type="ORF">RIF29_00287</name>
</gene>
<evidence type="ECO:0000256" key="1">
    <source>
        <dbReference type="ARBA" id="ARBA00004170"/>
    </source>
</evidence>
<evidence type="ECO:0000313" key="9">
    <source>
        <dbReference type="EMBL" id="KAK7287184.1"/>
    </source>
</evidence>
<accession>A0AAN9IXC7</accession>
<dbReference type="Gene3D" id="1.25.40.10">
    <property type="entry name" value="Tetratricopeptide repeat domain"/>
    <property type="match status" value="1"/>
</dbReference>
<proteinExistence type="inferred from homology"/>
<dbReference type="InterPro" id="IPR011990">
    <property type="entry name" value="TPR-like_helical_dom_sf"/>
</dbReference>
<dbReference type="PRINTS" id="PR00448">
    <property type="entry name" value="NSFATTACHMNT"/>
</dbReference>
<dbReference type="PANTHER" id="PTHR13768">
    <property type="entry name" value="SOLUBLE NSF ATTACHMENT PROTEIN SNAP"/>
    <property type="match status" value="1"/>
</dbReference>